<dbReference type="AlphaFoldDB" id="A0A9J6CHZ8"/>
<dbReference type="Proteomes" id="UP001107558">
    <property type="component" value="Chromosome 1"/>
</dbReference>
<evidence type="ECO:0000313" key="3">
    <source>
        <dbReference type="Proteomes" id="UP001107558"/>
    </source>
</evidence>
<keyword evidence="3" id="KW-1185">Reference proteome</keyword>
<accession>A0A9J6CHZ8</accession>
<organism evidence="2 3">
    <name type="scientific">Polypedilum vanderplanki</name>
    <name type="common">Sleeping chironomid midge</name>
    <dbReference type="NCBI Taxonomy" id="319348"/>
    <lineage>
        <taxon>Eukaryota</taxon>
        <taxon>Metazoa</taxon>
        <taxon>Ecdysozoa</taxon>
        <taxon>Arthropoda</taxon>
        <taxon>Hexapoda</taxon>
        <taxon>Insecta</taxon>
        <taxon>Pterygota</taxon>
        <taxon>Neoptera</taxon>
        <taxon>Endopterygota</taxon>
        <taxon>Diptera</taxon>
        <taxon>Nematocera</taxon>
        <taxon>Chironomoidea</taxon>
        <taxon>Chironomidae</taxon>
        <taxon>Chironominae</taxon>
        <taxon>Polypedilum</taxon>
        <taxon>Polypedilum</taxon>
    </lineage>
</organism>
<sequence length="198" mass="22903">MSNESISEDSISILTPEQQLINRLDDDFNYLLHFSIKSIAKLPEWKKELANKWIMKLSTSTEYLNIATKLTRNDYITKLLSCIHNQDFKPPFNQSPPSTEALTKIDFDFEKVVHDIPAWINELRHREARETKIGGRDFETYFAAKLLDNGACAYLAVSTQNEGDKSAWMRLAPNAMNKEKIDEIFNKEFRGTGFDKDF</sequence>
<dbReference type="Pfam" id="PF14846">
    <property type="entry name" value="DUF4485"/>
    <property type="match status" value="1"/>
</dbReference>
<name>A0A9J6CHZ8_POLVA</name>
<feature type="domain" description="DUF4485" evidence="1">
    <location>
        <begin position="24"/>
        <end position="102"/>
    </location>
</feature>
<protein>
    <recommendedName>
        <fullName evidence="1">DUF4485 domain-containing protein</fullName>
    </recommendedName>
</protein>
<dbReference type="OrthoDB" id="6623662at2759"/>
<dbReference type="EMBL" id="JADBJN010000001">
    <property type="protein sequence ID" value="KAG5681652.1"/>
    <property type="molecule type" value="Genomic_DNA"/>
</dbReference>
<reference evidence="2" key="1">
    <citation type="submission" date="2021-03" db="EMBL/GenBank/DDBJ databases">
        <title>Chromosome level genome of the anhydrobiotic midge Polypedilum vanderplanki.</title>
        <authorList>
            <person name="Yoshida Y."/>
            <person name="Kikawada T."/>
            <person name="Gusev O."/>
        </authorList>
    </citation>
    <scope>NUCLEOTIDE SEQUENCE</scope>
    <source>
        <strain evidence="2">NIAS01</strain>
        <tissue evidence="2">Whole body or cell culture</tissue>
    </source>
</reference>
<dbReference type="InterPro" id="IPR027831">
    <property type="entry name" value="DUF4485"/>
</dbReference>
<evidence type="ECO:0000313" key="2">
    <source>
        <dbReference type="EMBL" id="KAG5681652.1"/>
    </source>
</evidence>
<evidence type="ECO:0000259" key="1">
    <source>
        <dbReference type="Pfam" id="PF14846"/>
    </source>
</evidence>
<comment type="caution">
    <text evidence="2">The sequence shown here is derived from an EMBL/GenBank/DDBJ whole genome shotgun (WGS) entry which is preliminary data.</text>
</comment>
<gene>
    <name evidence="2" type="ORF">PVAND_011067</name>
</gene>
<proteinExistence type="predicted"/>